<dbReference type="Gene3D" id="3.80.10.10">
    <property type="entry name" value="Ribonuclease Inhibitor"/>
    <property type="match status" value="1"/>
</dbReference>
<organism evidence="1 2">
    <name type="scientific">Conidiobolus coronatus (strain ATCC 28846 / CBS 209.66 / NRRL 28638)</name>
    <name type="common">Delacroixia coronata</name>
    <dbReference type="NCBI Taxonomy" id="796925"/>
    <lineage>
        <taxon>Eukaryota</taxon>
        <taxon>Fungi</taxon>
        <taxon>Fungi incertae sedis</taxon>
        <taxon>Zoopagomycota</taxon>
        <taxon>Entomophthoromycotina</taxon>
        <taxon>Entomophthoromycetes</taxon>
        <taxon>Entomophthorales</taxon>
        <taxon>Ancylistaceae</taxon>
        <taxon>Conidiobolus</taxon>
    </lineage>
</organism>
<dbReference type="AlphaFoldDB" id="A0A137NWX4"/>
<accession>A0A137NWX4</accession>
<evidence type="ECO:0000313" key="1">
    <source>
        <dbReference type="EMBL" id="KXN67227.1"/>
    </source>
</evidence>
<evidence type="ECO:0008006" key="3">
    <source>
        <dbReference type="Google" id="ProtNLM"/>
    </source>
</evidence>
<gene>
    <name evidence="1" type="ORF">CONCODRAFT_87085</name>
</gene>
<name>A0A137NWX4_CONC2</name>
<evidence type="ECO:0000313" key="2">
    <source>
        <dbReference type="Proteomes" id="UP000070444"/>
    </source>
</evidence>
<dbReference type="SUPFAM" id="SSF52047">
    <property type="entry name" value="RNI-like"/>
    <property type="match status" value="1"/>
</dbReference>
<dbReference type="EMBL" id="KQ964650">
    <property type="protein sequence ID" value="KXN67227.1"/>
    <property type="molecule type" value="Genomic_DNA"/>
</dbReference>
<dbReference type="Proteomes" id="UP000070444">
    <property type="component" value="Unassembled WGS sequence"/>
</dbReference>
<sequence>MSKIKWELIFINNFELKSHLSILDLIELSKLNKLLRFKLKSQVFKNILVSDNIDSIILDEFEKSNKKADNESFDPYDLSVKEYTSIFRSSIQSILPCVKKANISEHSNHYQLLELSCLLPQLVNLTISDTIIGLTAFKNALTNLQNLESFRINLTNLIVYRNETDPITPIKLPNGLKYIDWQYCTVSLSQLDEDPQSVSYNYTTSLAAHNVYRFQPDHFPKLKKFSSHLLPITFNNEFLSINPQLDSLNFSIEEFNITTSVFRFIENISKLELKIDYLDLDLNSISLNLPKLTHLSFYQLNFGTWPILEKIIQSSPNLKELSIINPVYTSRPLFEVINSMPSLQKLTIHSNIVLGIDSFIPNQSLKSLEFWFRADIRSILDKLSNCSNFKFVSFNKKFFNDRYMENLKQQSTINSWRLINIGDCLNYYRLS</sequence>
<keyword evidence="2" id="KW-1185">Reference proteome</keyword>
<proteinExistence type="predicted"/>
<protein>
    <recommendedName>
        <fullName evidence="3">F-box domain-containing protein</fullName>
    </recommendedName>
</protein>
<dbReference type="InterPro" id="IPR032675">
    <property type="entry name" value="LRR_dom_sf"/>
</dbReference>
<reference evidence="1 2" key="1">
    <citation type="journal article" date="2015" name="Genome Biol. Evol.">
        <title>Phylogenomic analyses indicate that early fungi evolved digesting cell walls of algal ancestors of land plants.</title>
        <authorList>
            <person name="Chang Y."/>
            <person name="Wang S."/>
            <person name="Sekimoto S."/>
            <person name="Aerts A.L."/>
            <person name="Choi C."/>
            <person name="Clum A."/>
            <person name="LaButti K.M."/>
            <person name="Lindquist E.A."/>
            <person name="Yee Ngan C."/>
            <person name="Ohm R.A."/>
            <person name="Salamov A.A."/>
            <person name="Grigoriev I.V."/>
            <person name="Spatafora J.W."/>
            <person name="Berbee M.L."/>
        </authorList>
    </citation>
    <scope>NUCLEOTIDE SEQUENCE [LARGE SCALE GENOMIC DNA]</scope>
    <source>
        <strain evidence="1 2">NRRL 28638</strain>
    </source>
</reference>